<protein>
    <recommendedName>
        <fullName evidence="6">Zn(2)-C6 fungal-type domain-containing protein</fullName>
    </recommendedName>
</protein>
<evidence type="ECO:0000256" key="4">
    <source>
        <dbReference type="ARBA" id="ARBA00023163"/>
    </source>
</evidence>
<dbReference type="CDD" id="cd00067">
    <property type="entry name" value="GAL4"/>
    <property type="match status" value="1"/>
</dbReference>
<evidence type="ECO:0000256" key="5">
    <source>
        <dbReference type="ARBA" id="ARBA00023242"/>
    </source>
</evidence>
<dbReference type="InterPro" id="IPR001138">
    <property type="entry name" value="Zn2Cys6_DnaBD"/>
</dbReference>
<keyword evidence="8" id="KW-1185">Reference proteome</keyword>
<proteinExistence type="predicted"/>
<dbReference type="Proteomes" id="UP000248423">
    <property type="component" value="Unassembled WGS sequence"/>
</dbReference>
<keyword evidence="2" id="KW-0805">Transcription regulation</keyword>
<dbReference type="STRING" id="1448318.A0A319EEV2"/>
<dbReference type="Gene3D" id="4.10.240.10">
    <property type="entry name" value="Zn(2)-C6 fungal-type DNA-binding domain"/>
    <property type="match status" value="1"/>
</dbReference>
<dbReference type="GO" id="GO:0009893">
    <property type="term" value="P:positive regulation of metabolic process"/>
    <property type="evidence" value="ECO:0007669"/>
    <property type="project" value="UniProtKB-ARBA"/>
</dbReference>
<keyword evidence="1" id="KW-0479">Metal-binding</keyword>
<dbReference type="GO" id="GO:0003677">
    <property type="term" value="F:DNA binding"/>
    <property type="evidence" value="ECO:0007669"/>
    <property type="project" value="UniProtKB-KW"/>
</dbReference>
<dbReference type="PANTHER" id="PTHR47840:SF1">
    <property type="entry name" value="ZN(II)2CYS6 TRANSCRIPTION FACTOR (EUROFUNG)"/>
    <property type="match status" value="1"/>
</dbReference>
<evidence type="ECO:0000313" key="8">
    <source>
        <dbReference type="Proteomes" id="UP000248423"/>
    </source>
</evidence>
<dbReference type="GO" id="GO:0008270">
    <property type="term" value="F:zinc ion binding"/>
    <property type="evidence" value="ECO:0007669"/>
    <property type="project" value="InterPro"/>
</dbReference>
<evidence type="ECO:0000256" key="1">
    <source>
        <dbReference type="ARBA" id="ARBA00022723"/>
    </source>
</evidence>
<dbReference type="OrthoDB" id="5392779at2759"/>
<keyword evidence="4" id="KW-0804">Transcription</keyword>
<dbReference type="SUPFAM" id="SSF57701">
    <property type="entry name" value="Zn2/Cys6 DNA-binding domain"/>
    <property type="match status" value="1"/>
</dbReference>
<feature type="domain" description="Zn(2)-C6 fungal-type" evidence="6">
    <location>
        <begin position="129"/>
        <end position="159"/>
    </location>
</feature>
<evidence type="ECO:0000256" key="3">
    <source>
        <dbReference type="ARBA" id="ARBA00023125"/>
    </source>
</evidence>
<dbReference type="PROSITE" id="PS00463">
    <property type="entry name" value="ZN2_CY6_FUNGAL_1"/>
    <property type="match status" value="1"/>
</dbReference>
<accession>A0A319EEV2</accession>
<dbReference type="InterPro" id="IPR036864">
    <property type="entry name" value="Zn2-C6_fun-type_DNA-bd_sf"/>
</dbReference>
<dbReference type="SMART" id="SM00066">
    <property type="entry name" value="GAL4"/>
    <property type="match status" value="1"/>
</dbReference>
<dbReference type="AlphaFoldDB" id="A0A319EEV2"/>
<dbReference type="Pfam" id="PF00172">
    <property type="entry name" value="Zn_clus"/>
    <property type="match status" value="1"/>
</dbReference>
<dbReference type="GO" id="GO:0000981">
    <property type="term" value="F:DNA-binding transcription factor activity, RNA polymerase II-specific"/>
    <property type="evidence" value="ECO:0007669"/>
    <property type="project" value="InterPro"/>
</dbReference>
<dbReference type="GO" id="GO:0006351">
    <property type="term" value="P:DNA-templated transcription"/>
    <property type="evidence" value="ECO:0007669"/>
    <property type="project" value="InterPro"/>
</dbReference>
<dbReference type="CDD" id="cd12148">
    <property type="entry name" value="fungal_TF_MHR"/>
    <property type="match status" value="1"/>
</dbReference>
<name>A0A319EEV2_ASPSB</name>
<sequence>MLTCCQTFDVRYDNELAHEYYGDGTKLSANLREIYKDKHLEIPDQFDSTMTTPPIHFMTYRTWLAIWLVSIYLFKSRVGARADVIHHLTFFPAHSPFFLIFPPSMSTTPSSPDLRPVSKRRKIRKGTFSCWECKQRKRRCELEAAGGVCAYCQSRGIACVGQDHPDPRGSGNDEHVQTRILHVEKLVDQLVQQRESQLSRPVVPRTQPLSSSLVSLLPHPSMAMLILTKGRFFSLPFQITSGADQSDVSTLPLSTAHPIQFAQKLIQLALGLQQLGLTTSHPPEMQLNQPTNSARRYLDLATCHVTSQDALVDSLDGLDTLLLQARYHINSGDMRTAWLTFRRALSIAQLIGLPWGNAKASRRAESIWVQLVYNDRFLSLMLGLPFAVKDHGFPSDQALDTYSPLRKLYRTHGVIAGHIISRNVCMRRGRPSQGDAYDDYGVTQSIDDELRKAARSVPVDCWESPTLDSTLSDTDKMDRVSMLITQMHQHYLLILLHQPYIIPRYPQVTHDTALWPLVLDHTYSKQVVVPASREVLGRCLAFRNIRPILSYRGLEHKAFTAAVTLLLSHIMGHRLGPANVLEHQRPQDLATIQKVIRTLDELCSTNDPNRDSAVETRRQLSGLLSIEAEAANGVNYTAYIEDGTGTICSTRQHSLRLPVPYFGAICIMPELAAGLQVDSFGPESWEAQSAPDHFDCLASDDILLQLPSAMD</sequence>
<evidence type="ECO:0000256" key="2">
    <source>
        <dbReference type="ARBA" id="ARBA00023015"/>
    </source>
</evidence>
<dbReference type="EMBL" id="KZ826332">
    <property type="protein sequence ID" value="PYI08772.1"/>
    <property type="molecule type" value="Genomic_DNA"/>
</dbReference>
<gene>
    <name evidence="7" type="ORF">BO78DRAFT_364138</name>
</gene>
<keyword evidence="5" id="KW-0539">Nucleus</keyword>
<dbReference type="InterPro" id="IPR007219">
    <property type="entry name" value="XnlR_reg_dom"/>
</dbReference>
<evidence type="ECO:0000313" key="7">
    <source>
        <dbReference type="EMBL" id="PYI08772.1"/>
    </source>
</evidence>
<keyword evidence="3" id="KW-0238">DNA-binding</keyword>
<dbReference type="PANTHER" id="PTHR47840">
    <property type="entry name" value="ZN(II)2CYS6 TRANSCRIPTION FACTOR (EUROFUNG)-RELATED"/>
    <property type="match status" value="1"/>
</dbReference>
<organism evidence="7 8">
    <name type="scientific">Aspergillus sclerotiicarbonarius (strain CBS 121057 / IBT 28362)</name>
    <dbReference type="NCBI Taxonomy" id="1448318"/>
    <lineage>
        <taxon>Eukaryota</taxon>
        <taxon>Fungi</taxon>
        <taxon>Dikarya</taxon>
        <taxon>Ascomycota</taxon>
        <taxon>Pezizomycotina</taxon>
        <taxon>Eurotiomycetes</taxon>
        <taxon>Eurotiomycetidae</taxon>
        <taxon>Eurotiales</taxon>
        <taxon>Aspergillaceae</taxon>
        <taxon>Aspergillus</taxon>
        <taxon>Aspergillus subgen. Circumdati</taxon>
    </lineage>
</organism>
<reference evidence="7 8" key="1">
    <citation type="submission" date="2018-02" db="EMBL/GenBank/DDBJ databases">
        <title>The genomes of Aspergillus section Nigri reveals drivers in fungal speciation.</title>
        <authorList>
            <consortium name="DOE Joint Genome Institute"/>
            <person name="Vesth T.C."/>
            <person name="Nybo J."/>
            <person name="Theobald S."/>
            <person name="Brandl J."/>
            <person name="Frisvad J.C."/>
            <person name="Nielsen K.F."/>
            <person name="Lyhne E.K."/>
            <person name="Kogle M.E."/>
            <person name="Kuo A."/>
            <person name="Riley R."/>
            <person name="Clum A."/>
            <person name="Nolan M."/>
            <person name="Lipzen A."/>
            <person name="Salamov A."/>
            <person name="Henrissat B."/>
            <person name="Wiebenga A."/>
            <person name="De vries R.P."/>
            <person name="Grigoriev I.V."/>
            <person name="Mortensen U.H."/>
            <person name="Andersen M.R."/>
            <person name="Baker S.E."/>
        </authorList>
    </citation>
    <scope>NUCLEOTIDE SEQUENCE [LARGE SCALE GENOMIC DNA]</scope>
    <source>
        <strain evidence="7 8">CBS 121057</strain>
    </source>
</reference>
<dbReference type="VEuPathDB" id="FungiDB:BO78DRAFT_364138"/>
<dbReference type="SMART" id="SM00906">
    <property type="entry name" value="Fungal_trans"/>
    <property type="match status" value="1"/>
</dbReference>
<evidence type="ECO:0000259" key="6">
    <source>
        <dbReference type="PROSITE" id="PS00463"/>
    </source>
</evidence>